<evidence type="ECO:0000256" key="1">
    <source>
        <dbReference type="SAM" id="SignalP"/>
    </source>
</evidence>
<feature type="chain" id="PRO_5022111439" evidence="1">
    <location>
        <begin position="26"/>
        <end position="129"/>
    </location>
</feature>
<keyword evidence="1" id="KW-0732">Signal</keyword>
<evidence type="ECO:0000313" key="2">
    <source>
        <dbReference type="EMBL" id="GEN62405.1"/>
    </source>
</evidence>
<comment type="caution">
    <text evidence="2">The sequence shown here is derived from an EMBL/GenBank/DDBJ whole genome shotgun (WGS) entry which is preliminary data.</text>
</comment>
<proteinExistence type="predicted"/>
<accession>A0A511XHH9</accession>
<dbReference type="RefSeq" id="WP_206752465.1">
    <property type="nucleotide sequence ID" value="NZ_WOTA01000004.1"/>
</dbReference>
<keyword evidence="3" id="KW-1185">Reference proteome</keyword>
<organism evidence="2 3">
    <name type="scientific">Acetobacter oeni</name>
    <dbReference type="NCBI Taxonomy" id="304077"/>
    <lineage>
        <taxon>Bacteria</taxon>
        <taxon>Pseudomonadati</taxon>
        <taxon>Pseudomonadota</taxon>
        <taxon>Alphaproteobacteria</taxon>
        <taxon>Acetobacterales</taxon>
        <taxon>Acetobacteraceae</taxon>
        <taxon>Acetobacter</taxon>
    </lineage>
</organism>
<feature type="signal peptide" evidence="1">
    <location>
        <begin position="1"/>
        <end position="25"/>
    </location>
</feature>
<evidence type="ECO:0000313" key="3">
    <source>
        <dbReference type="Proteomes" id="UP000321746"/>
    </source>
</evidence>
<dbReference type="EMBL" id="BJYG01000005">
    <property type="protein sequence ID" value="GEN62405.1"/>
    <property type="molecule type" value="Genomic_DNA"/>
</dbReference>
<dbReference type="Proteomes" id="UP000321746">
    <property type="component" value="Unassembled WGS sequence"/>
</dbReference>
<name>A0A511XHH9_9PROT</name>
<dbReference type="AlphaFoldDB" id="A0A511XHH9"/>
<gene>
    <name evidence="2" type="ORF">AOE01nite_06290</name>
</gene>
<reference evidence="2 3" key="1">
    <citation type="submission" date="2019-07" db="EMBL/GenBank/DDBJ databases">
        <title>Whole genome shotgun sequence of Acetobacter oeni NBRC 105207.</title>
        <authorList>
            <person name="Hosoyama A."/>
            <person name="Uohara A."/>
            <person name="Ohji S."/>
            <person name="Ichikawa N."/>
        </authorList>
    </citation>
    <scope>NUCLEOTIDE SEQUENCE [LARGE SCALE GENOMIC DNA]</scope>
    <source>
        <strain evidence="2 3">NBRC 105207</strain>
    </source>
</reference>
<protein>
    <submittedName>
        <fullName evidence="2">Uncharacterized protein</fullName>
    </submittedName>
</protein>
<sequence length="129" mass="13742">MRRRVCLWGGAAALILLCVSRPVVAQDFSDDVMETPSAGITAWCSASNGERGEFYLTAPRTLHSASPAVVGSLSGHFAQTVNARFGTHLIMSAPHCRVFRNAAASEAARAALVTRASKDALRIRDPGIF</sequence>